<evidence type="ECO:0000313" key="3">
    <source>
        <dbReference type="EMBL" id="MBO8432734.1"/>
    </source>
</evidence>
<dbReference type="PANTHER" id="PTHR42930">
    <property type="entry name" value="PHOSPHATE-SPECIFIC TRANSPORT SYSTEM ACCESSORY PROTEIN PHOU"/>
    <property type="match status" value="1"/>
</dbReference>
<dbReference type="EMBL" id="JADIMZ010000085">
    <property type="protein sequence ID" value="MBO8432734.1"/>
    <property type="molecule type" value="Genomic_DNA"/>
</dbReference>
<dbReference type="AlphaFoldDB" id="A0A9D9DWV6"/>
<dbReference type="Gene3D" id="1.20.58.220">
    <property type="entry name" value="Phosphate transport system protein phou homolog 2, domain 2"/>
    <property type="match status" value="2"/>
</dbReference>
<reference evidence="3" key="1">
    <citation type="submission" date="2020-10" db="EMBL/GenBank/DDBJ databases">
        <authorList>
            <person name="Gilroy R."/>
        </authorList>
    </citation>
    <scope>NUCLEOTIDE SEQUENCE</scope>
    <source>
        <strain evidence="3">2889</strain>
    </source>
</reference>
<evidence type="ECO:0000256" key="1">
    <source>
        <dbReference type="ARBA" id="ARBA00008107"/>
    </source>
</evidence>
<dbReference type="Proteomes" id="UP000823612">
    <property type="component" value="Unassembled WGS sequence"/>
</dbReference>
<accession>A0A9D9DWV6</accession>
<dbReference type="Pfam" id="PF01895">
    <property type="entry name" value="PhoU"/>
    <property type="match status" value="2"/>
</dbReference>
<gene>
    <name evidence="3" type="ORF">IAB08_05520</name>
</gene>
<evidence type="ECO:0000259" key="2">
    <source>
        <dbReference type="Pfam" id="PF01895"/>
    </source>
</evidence>
<dbReference type="PANTHER" id="PTHR42930:SF3">
    <property type="entry name" value="PHOSPHATE-SPECIFIC TRANSPORT SYSTEM ACCESSORY PROTEIN PHOU"/>
    <property type="match status" value="1"/>
</dbReference>
<comment type="similarity">
    <text evidence="1">Belongs to the PhoU family.</text>
</comment>
<comment type="caution">
    <text evidence="3">The sequence shown here is derived from an EMBL/GenBank/DDBJ whole genome shotgun (WGS) entry which is preliminary data.</text>
</comment>
<organism evidence="3 4">
    <name type="scientific">Candidatus Pullibacteroides excrementavium</name>
    <dbReference type="NCBI Taxonomy" id="2840905"/>
    <lineage>
        <taxon>Bacteria</taxon>
        <taxon>Pseudomonadati</taxon>
        <taxon>Bacteroidota</taxon>
        <taxon>Bacteroidia</taxon>
        <taxon>Bacteroidales</taxon>
        <taxon>Candidatus Pullibacteroides</taxon>
    </lineage>
</organism>
<proteinExistence type="inferred from homology"/>
<reference evidence="3" key="2">
    <citation type="journal article" date="2021" name="PeerJ">
        <title>Extensive microbial diversity within the chicken gut microbiome revealed by metagenomics and culture.</title>
        <authorList>
            <person name="Gilroy R."/>
            <person name="Ravi A."/>
            <person name="Getino M."/>
            <person name="Pursley I."/>
            <person name="Horton D.L."/>
            <person name="Alikhan N.F."/>
            <person name="Baker D."/>
            <person name="Gharbi K."/>
            <person name="Hall N."/>
            <person name="Watson M."/>
            <person name="Adriaenssens E.M."/>
            <person name="Foster-Nyarko E."/>
            <person name="Jarju S."/>
            <person name="Secka A."/>
            <person name="Antonio M."/>
            <person name="Oren A."/>
            <person name="Chaudhuri R.R."/>
            <person name="La Ragione R."/>
            <person name="Hildebrand F."/>
            <person name="Pallen M.J."/>
        </authorList>
    </citation>
    <scope>NUCLEOTIDE SEQUENCE</scope>
    <source>
        <strain evidence="3">2889</strain>
    </source>
</reference>
<dbReference type="InterPro" id="IPR038078">
    <property type="entry name" value="PhoU-like_sf"/>
</dbReference>
<dbReference type="InterPro" id="IPR028366">
    <property type="entry name" value="PhoU"/>
</dbReference>
<dbReference type="SUPFAM" id="SSF109755">
    <property type="entry name" value="PhoU-like"/>
    <property type="match status" value="1"/>
</dbReference>
<sequence>MELMKSKIEQAIELMNEDFRVFSTLVLKQFDLLEKVYKSQGDLRDEKLNELDMNEKVLDGLEVKMREEIVRSIVLYGPRASDLRKIMAYHDMSSYLERMGDLTKNLAEYAVQLKSETPVLVDIRGRLFELLNVSEKMAQNAIFAFTCEDNLLARDTIAKDNVADSLLEEITRRLIEVPVADMNQEDLRDIVCMSGMAYNMERIADHATNIAESALFLMEGRDWKHRDTREIM</sequence>
<name>A0A9D9DWV6_9BACT</name>
<dbReference type="GO" id="GO:0045936">
    <property type="term" value="P:negative regulation of phosphate metabolic process"/>
    <property type="evidence" value="ECO:0007669"/>
    <property type="project" value="InterPro"/>
</dbReference>
<feature type="domain" description="PhoU" evidence="2">
    <location>
        <begin position="24"/>
        <end position="109"/>
    </location>
</feature>
<dbReference type="InterPro" id="IPR026022">
    <property type="entry name" value="PhoU_dom"/>
</dbReference>
<evidence type="ECO:0000313" key="4">
    <source>
        <dbReference type="Proteomes" id="UP000823612"/>
    </source>
</evidence>
<dbReference type="GO" id="GO:0030643">
    <property type="term" value="P:intracellular phosphate ion homeostasis"/>
    <property type="evidence" value="ECO:0007669"/>
    <property type="project" value="InterPro"/>
</dbReference>
<feature type="domain" description="PhoU" evidence="2">
    <location>
        <begin position="129"/>
        <end position="213"/>
    </location>
</feature>
<protein>
    <submittedName>
        <fullName evidence="3">Phosphate uptake regulator PhoU</fullName>
    </submittedName>
</protein>